<evidence type="ECO:0000313" key="3">
    <source>
        <dbReference type="EMBL" id="MEQ2232464.1"/>
    </source>
</evidence>
<gene>
    <name evidence="3" type="ORF">ILYODFUR_011694</name>
</gene>
<comment type="caution">
    <text evidence="3">The sequence shown here is derived from an EMBL/GenBank/DDBJ whole genome shotgun (WGS) entry which is preliminary data.</text>
</comment>
<keyword evidence="4" id="KW-1185">Reference proteome</keyword>
<evidence type="ECO:0000256" key="2">
    <source>
        <dbReference type="SAM" id="SignalP"/>
    </source>
</evidence>
<dbReference type="EMBL" id="JAHRIQ010035647">
    <property type="protein sequence ID" value="MEQ2232464.1"/>
    <property type="molecule type" value="Genomic_DNA"/>
</dbReference>
<protein>
    <submittedName>
        <fullName evidence="3">Uncharacterized protein</fullName>
    </submittedName>
</protein>
<evidence type="ECO:0000313" key="4">
    <source>
        <dbReference type="Proteomes" id="UP001482620"/>
    </source>
</evidence>
<accession>A0ABV0TI19</accession>
<feature type="region of interest" description="Disordered" evidence="1">
    <location>
        <begin position="81"/>
        <end position="104"/>
    </location>
</feature>
<proteinExistence type="predicted"/>
<dbReference type="Proteomes" id="UP001482620">
    <property type="component" value="Unassembled WGS sequence"/>
</dbReference>
<organism evidence="3 4">
    <name type="scientific">Ilyodon furcidens</name>
    <name type="common">goldbreast splitfin</name>
    <dbReference type="NCBI Taxonomy" id="33524"/>
    <lineage>
        <taxon>Eukaryota</taxon>
        <taxon>Metazoa</taxon>
        <taxon>Chordata</taxon>
        <taxon>Craniata</taxon>
        <taxon>Vertebrata</taxon>
        <taxon>Euteleostomi</taxon>
        <taxon>Actinopterygii</taxon>
        <taxon>Neopterygii</taxon>
        <taxon>Teleostei</taxon>
        <taxon>Neoteleostei</taxon>
        <taxon>Acanthomorphata</taxon>
        <taxon>Ovalentaria</taxon>
        <taxon>Atherinomorphae</taxon>
        <taxon>Cyprinodontiformes</taxon>
        <taxon>Goodeidae</taxon>
        <taxon>Ilyodon</taxon>
    </lineage>
</organism>
<name>A0ABV0TI19_9TELE</name>
<sequence>MVMSPIQLSVLLLSYCQNFAFITWDTCIKVHKNLPCNDTSLSWTWPQCGLHYVIQSEILGDLVCNYFAFTVNEILGAAAKERSAESPGSTEDGKSSKAPSVQQRSQIEELRKFGKEFRVRLELPVFIDVYVLKQSRSSSGILNIYIYLDFH</sequence>
<reference evidence="3 4" key="1">
    <citation type="submission" date="2021-06" db="EMBL/GenBank/DDBJ databases">
        <authorList>
            <person name="Palmer J.M."/>
        </authorList>
    </citation>
    <scope>NUCLEOTIDE SEQUENCE [LARGE SCALE GENOMIC DNA]</scope>
    <source>
        <strain evidence="4">if_2019</strain>
        <tissue evidence="3">Muscle</tissue>
    </source>
</reference>
<feature type="signal peptide" evidence="2">
    <location>
        <begin position="1"/>
        <end position="20"/>
    </location>
</feature>
<evidence type="ECO:0000256" key="1">
    <source>
        <dbReference type="SAM" id="MobiDB-lite"/>
    </source>
</evidence>
<keyword evidence="2" id="KW-0732">Signal</keyword>
<feature type="chain" id="PRO_5047300545" evidence="2">
    <location>
        <begin position="21"/>
        <end position="151"/>
    </location>
</feature>